<name>A0A024X0W8_PLAFC</name>
<reference evidence="3 4" key="2">
    <citation type="submission" date="2013-02" db="EMBL/GenBank/DDBJ databases">
        <title>The Genome Sequence of Plasmodium falciparum CAMP/Malaysia.</title>
        <authorList>
            <consortium name="The Broad Institute Genome Sequencing Platform"/>
            <consortium name="The Broad Institute Genome Sequencing Center for Infectious Disease"/>
            <person name="Neafsey D."/>
            <person name="Cheeseman I."/>
            <person name="Volkman S."/>
            <person name="Adams J."/>
            <person name="Walker B."/>
            <person name="Young S.K."/>
            <person name="Zeng Q."/>
            <person name="Gargeya S."/>
            <person name="Fitzgerald M."/>
            <person name="Haas B."/>
            <person name="Abouelleil A."/>
            <person name="Alvarado L."/>
            <person name="Arachchi H.M."/>
            <person name="Berlin A.M."/>
            <person name="Chapman S.B."/>
            <person name="Dewar J."/>
            <person name="Goldberg J."/>
            <person name="Griggs A."/>
            <person name="Gujja S."/>
            <person name="Hansen M."/>
            <person name="Howarth C."/>
            <person name="Imamovic A."/>
            <person name="Larimer J."/>
            <person name="McCowan C."/>
            <person name="Murphy C."/>
            <person name="Neiman D."/>
            <person name="Pearson M."/>
            <person name="Priest M."/>
            <person name="Roberts A."/>
            <person name="Saif S."/>
            <person name="Shea T."/>
            <person name="Sisk P."/>
            <person name="Sykes S."/>
            <person name="Wortman J."/>
            <person name="Nusbaum C."/>
            <person name="Birren B."/>
        </authorList>
    </citation>
    <scope>NUCLEOTIDE SEQUENCE [LARGE SCALE GENOMIC DNA]</scope>
    <source>
        <strain evidence="3 4">CAMP/Malaysia</strain>
    </source>
</reference>
<gene>
    <name evidence="3" type="ORF">PFMC_05298</name>
</gene>
<evidence type="ECO:0000256" key="2">
    <source>
        <dbReference type="SAM" id="SignalP"/>
    </source>
</evidence>
<keyword evidence="1" id="KW-0812">Transmembrane</keyword>
<feature type="chain" id="PRO_5001537673" description="Rifin" evidence="2">
    <location>
        <begin position="20"/>
        <end position="369"/>
    </location>
</feature>
<reference evidence="3 4" key="1">
    <citation type="submission" date="2013-02" db="EMBL/GenBank/DDBJ databases">
        <title>The Genome Annotation of Plasmodium falciparum CAMP/Malaysia.</title>
        <authorList>
            <consortium name="The Broad Institute Genome Sequencing Platform"/>
            <consortium name="The Broad Institute Genome Sequencing Center for Infectious Disease"/>
            <person name="Neafsey D."/>
            <person name="Hoffman S."/>
            <person name="Volkman S."/>
            <person name="Rosenthal P."/>
            <person name="Walker B."/>
            <person name="Young S.K."/>
            <person name="Zeng Q."/>
            <person name="Gargeya S."/>
            <person name="Fitzgerald M."/>
            <person name="Haas B."/>
            <person name="Abouelleil A."/>
            <person name="Allen A.W."/>
            <person name="Alvarado L."/>
            <person name="Arachchi H.M."/>
            <person name="Berlin A.M."/>
            <person name="Chapman S.B."/>
            <person name="Gainer-Dewar J."/>
            <person name="Goldberg J."/>
            <person name="Griggs A."/>
            <person name="Gujja S."/>
            <person name="Hansen M."/>
            <person name="Howarth C."/>
            <person name="Imamovic A."/>
            <person name="Ireland A."/>
            <person name="Larimer J."/>
            <person name="McCowan C."/>
            <person name="Murphy C."/>
            <person name="Pearson M."/>
            <person name="Poon T.W."/>
            <person name="Priest M."/>
            <person name="Roberts A."/>
            <person name="Saif S."/>
            <person name="Shea T."/>
            <person name="Sisk P."/>
            <person name="Sykes S."/>
            <person name="Wortman J."/>
            <person name="Nusbaum C."/>
            <person name="Birren B."/>
        </authorList>
    </citation>
    <scope>NUCLEOTIDE SEQUENCE [LARGE SCALE GENOMIC DNA]</scope>
    <source>
        <strain evidence="3 4">CAMP/Malaysia</strain>
    </source>
</reference>
<dbReference type="Proteomes" id="UP000030694">
    <property type="component" value="Unassembled WGS sequence"/>
</dbReference>
<keyword evidence="1" id="KW-1133">Transmembrane helix</keyword>
<dbReference type="Pfam" id="PF02009">
    <property type="entry name" value="RIFIN"/>
    <property type="match status" value="1"/>
</dbReference>
<evidence type="ECO:0000256" key="1">
    <source>
        <dbReference type="SAM" id="Phobius"/>
    </source>
</evidence>
<proteinExistence type="predicted"/>
<dbReference type="AlphaFoldDB" id="A0A024X0W8"/>
<organism evidence="3 4">
    <name type="scientific">Plasmodium falciparum (isolate Camp / Malaysia)</name>
    <dbReference type="NCBI Taxonomy" id="5835"/>
    <lineage>
        <taxon>Eukaryota</taxon>
        <taxon>Sar</taxon>
        <taxon>Alveolata</taxon>
        <taxon>Apicomplexa</taxon>
        <taxon>Aconoidasida</taxon>
        <taxon>Haemosporida</taxon>
        <taxon>Plasmodiidae</taxon>
        <taxon>Plasmodium</taxon>
        <taxon>Plasmodium (Laverania)</taxon>
    </lineage>
</organism>
<protein>
    <recommendedName>
        <fullName evidence="5">Rifin</fullName>
    </recommendedName>
</protein>
<keyword evidence="2" id="KW-0732">Signal</keyword>
<feature type="transmembrane region" description="Helical" evidence="1">
    <location>
        <begin position="327"/>
        <end position="349"/>
    </location>
</feature>
<evidence type="ECO:0008006" key="5">
    <source>
        <dbReference type="Google" id="ProtNLM"/>
    </source>
</evidence>
<evidence type="ECO:0000313" key="4">
    <source>
        <dbReference type="Proteomes" id="UP000030694"/>
    </source>
</evidence>
<dbReference type="InterPro" id="IPR006373">
    <property type="entry name" value="VSA_Rifin"/>
</dbReference>
<evidence type="ECO:0000313" key="3">
    <source>
        <dbReference type="EMBL" id="ETW58818.1"/>
    </source>
</evidence>
<dbReference type="OMA" id="YYCIYEN"/>
<keyword evidence="1" id="KW-0472">Membrane</keyword>
<sequence length="369" mass="40701">MKVHYSKILLFPLLLNTLAYNKNKPYITTRTPTTTSRVVSECDLYMPKYDNDEDMKSVKENFDRQTSRRFEEYEERMSLKRQKCKEQCDKDIQKIILKDKIEKELAKQLTTLETNIDTNDIPTCVCEKSLADKVEKTCLKCGGILGGGLAPESGLIGGTALYALSVCKPTAIDAAIAAAAKSGAAEGSAAGIKAGIQEVMDGLCRDFGLSAVDVNQLGLVFDGKNYNNAEYIFKAIFAKYQGSCTGSVRGTDNSFCNFVMQKTFSGNVVSLEDPIQNAISTTIETMVSQAETIADVKALDVTASKTTALKMKNMAVVEGICNSYNTAIIASIVAIVVIVLIMVIIYLILRYRRKKKMKKKLQYIKLLKE</sequence>
<accession>A0A024X0W8</accession>
<dbReference type="EMBL" id="KI927612">
    <property type="protein sequence ID" value="ETW58818.1"/>
    <property type="molecule type" value="Genomic_DNA"/>
</dbReference>
<feature type="signal peptide" evidence="2">
    <location>
        <begin position="1"/>
        <end position="19"/>
    </location>
</feature>
<dbReference type="NCBIfam" id="TIGR01477">
    <property type="entry name" value="RIFIN"/>
    <property type="match status" value="1"/>
</dbReference>